<evidence type="ECO:0000313" key="2">
    <source>
        <dbReference type="Proteomes" id="UP000054538"/>
    </source>
</evidence>
<sequence length="62" mass="6923">MQVLKRICSLGNRDDALKKCPRLERWMSDRPMGCGYVAPALASGPEEQKLGYEAPGSERDLK</sequence>
<reference evidence="1 2" key="1">
    <citation type="submission" date="2014-04" db="EMBL/GenBank/DDBJ databases">
        <authorList>
            <consortium name="DOE Joint Genome Institute"/>
            <person name="Kuo A."/>
            <person name="Kohler A."/>
            <person name="Jargeat P."/>
            <person name="Nagy L.G."/>
            <person name="Floudas D."/>
            <person name="Copeland A."/>
            <person name="Barry K.W."/>
            <person name="Cichocki N."/>
            <person name="Veneault-Fourrey C."/>
            <person name="LaButti K."/>
            <person name="Lindquist E.A."/>
            <person name="Lipzen A."/>
            <person name="Lundell T."/>
            <person name="Morin E."/>
            <person name="Murat C."/>
            <person name="Sun H."/>
            <person name="Tunlid A."/>
            <person name="Henrissat B."/>
            <person name="Grigoriev I.V."/>
            <person name="Hibbett D.S."/>
            <person name="Martin F."/>
            <person name="Nordberg H.P."/>
            <person name="Cantor M.N."/>
            <person name="Hua S.X."/>
        </authorList>
    </citation>
    <scope>NUCLEOTIDE SEQUENCE [LARGE SCALE GENOMIC DNA]</scope>
    <source>
        <strain evidence="1 2">Ve08.2h10</strain>
    </source>
</reference>
<evidence type="ECO:0000313" key="1">
    <source>
        <dbReference type="EMBL" id="KIK95611.1"/>
    </source>
</evidence>
<gene>
    <name evidence="1" type="ORF">PAXRUDRAFT_826841</name>
</gene>
<dbReference type="AlphaFoldDB" id="A0A0D0DZ18"/>
<dbReference type="InParanoid" id="A0A0D0DZ18"/>
<reference evidence="2" key="2">
    <citation type="submission" date="2015-01" db="EMBL/GenBank/DDBJ databases">
        <title>Evolutionary Origins and Diversification of the Mycorrhizal Mutualists.</title>
        <authorList>
            <consortium name="DOE Joint Genome Institute"/>
            <consortium name="Mycorrhizal Genomics Consortium"/>
            <person name="Kohler A."/>
            <person name="Kuo A."/>
            <person name="Nagy L.G."/>
            <person name="Floudas D."/>
            <person name="Copeland A."/>
            <person name="Barry K.W."/>
            <person name="Cichocki N."/>
            <person name="Veneault-Fourrey C."/>
            <person name="LaButti K."/>
            <person name="Lindquist E.A."/>
            <person name="Lipzen A."/>
            <person name="Lundell T."/>
            <person name="Morin E."/>
            <person name="Murat C."/>
            <person name="Riley R."/>
            <person name="Ohm R."/>
            <person name="Sun H."/>
            <person name="Tunlid A."/>
            <person name="Henrissat B."/>
            <person name="Grigoriev I.V."/>
            <person name="Hibbett D.S."/>
            <person name="Martin F."/>
        </authorList>
    </citation>
    <scope>NUCLEOTIDE SEQUENCE [LARGE SCALE GENOMIC DNA]</scope>
    <source>
        <strain evidence="2">Ve08.2h10</strain>
    </source>
</reference>
<dbReference type="Proteomes" id="UP000054538">
    <property type="component" value="Unassembled WGS sequence"/>
</dbReference>
<accession>A0A0D0DZ18</accession>
<organism evidence="1 2">
    <name type="scientific">Paxillus rubicundulus Ve08.2h10</name>
    <dbReference type="NCBI Taxonomy" id="930991"/>
    <lineage>
        <taxon>Eukaryota</taxon>
        <taxon>Fungi</taxon>
        <taxon>Dikarya</taxon>
        <taxon>Basidiomycota</taxon>
        <taxon>Agaricomycotina</taxon>
        <taxon>Agaricomycetes</taxon>
        <taxon>Agaricomycetidae</taxon>
        <taxon>Boletales</taxon>
        <taxon>Paxilineae</taxon>
        <taxon>Paxillaceae</taxon>
        <taxon>Paxillus</taxon>
    </lineage>
</organism>
<keyword evidence="2" id="KW-1185">Reference proteome</keyword>
<protein>
    <submittedName>
        <fullName evidence="1">Uncharacterized protein</fullName>
    </submittedName>
</protein>
<dbReference type="HOGENOM" id="CLU_2904837_0_0_1"/>
<proteinExistence type="predicted"/>
<name>A0A0D0DZ18_9AGAM</name>
<dbReference type="EMBL" id="KN825032">
    <property type="protein sequence ID" value="KIK95611.1"/>
    <property type="molecule type" value="Genomic_DNA"/>
</dbReference>